<evidence type="ECO:0000313" key="1">
    <source>
        <dbReference type="EMBL" id="MDG4985165.1"/>
    </source>
</evidence>
<reference evidence="1" key="1">
    <citation type="submission" date="2022-10" db="EMBL/GenBank/DDBJ databases">
        <authorList>
            <person name="Turner M.S."/>
            <person name="Huang W."/>
        </authorList>
    </citation>
    <scope>NUCLEOTIDE SEQUENCE</scope>
    <source>
        <strain evidence="1">3</strain>
    </source>
</reference>
<dbReference type="EMBL" id="JAOWLY010000024">
    <property type="protein sequence ID" value="MDG4985165.1"/>
    <property type="molecule type" value="Genomic_DNA"/>
</dbReference>
<sequence>MTFEEAKEKINELFTDPQVPGYSVGDFDPEFTGTIEDLEEIIESLEETYLPDKRLAEDGE</sequence>
<dbReference type="AlphaFoldDB" id="A0A9X4NJD6"/>
<accession>A0A9X4NJD6</accession>
<comment type="caution">
    <text evidence="1">The sequence shown here is derived from an EMBL/GenBank/DDBJ whole genome shotgun (WGS) entry which is preliminary data.</text>
</comment>
<dbReference type="Proteomes" id="UP001152614">
    <property type="component" value="Unassembled WGS sequence"/>
</dbReference>
<proteinExistence type="predicted"/>
<dbReference type="RefSeq" id="WP_278229492.1">
    <property type="nucleotide sequence ID" value="NZ_JAOWLY010000024.1"/>
</dbReference>
<evidence type="ECO:0000313" key="2">
    <source>
        <dbReference type="Proteomes" id="UP001152614"/>
    </source>
</evidence>
<organism evidence="1 2">
    <name type="scientific">Lactococcus lactis</name>
    <dbReference type="NCBI Taxonomy" id="1358"/>
    <lineage>
        <taxon>Bacteria</taxon>
        <taxon>Bacillati</taxon>
        <taxon>Bacillota</taxon>
        <taxon>Bacilli</taxon>
        <taxon>Lactobacillales</taxon>
        <taxon>Streptococcaceae</taxon>
        <taxon>Lactococcus</taxon>
    </lineage>
</organism>
<protein>
    <submittedName>
        <fullName evidence="1">Uncharacterized protein</fullName>
    </submittedName>
</protein>
<name>A0A9X4NJD6_9LACT</name>
<reference evidence="1" key="2">
    <citation type="journal article" date="2023" name="Food Microbiol.">
        <title>Evaluation of the fermentation potential of lactic acid bacteria isolated from herbs, fruits and vegetables as starter cultures in nut-based milk alternatives.</title>
        <authorList>
            <person name="Huang W."/>
            <person name="Dong A."/>
            <person name="Pham H.T."/>
            <person name="Zhou C."/>
            <person name="Huo Z."/>
            <person name="Watjen A.P."/>
            <person name="Prakash S."/>
            <person name="Bang-Berthelsen C.H."/>
            <person name="Turner M.S."/>
        </authorList>
    </citation>
    <scope>NUCLEOTIDE SEQUENCE</scope>
    <source>
        <strain evidence="1">3</strain>
    </source>
</reference>
<gene>
    <name evidence="1" type="ORF">OGZ51_13545</name>
</gene>